<evidence type="ECO:0000313" key="4">
    <source>
        <dbReference type="Proteomes" id="UP000324800"/>
    </source>
</evidence>
<keyword evidence="2" id="KW-0812">Transmembrane</keyword>
<feature type="compositionally biased region" description="Basic residues" evidence="1">
    <location>
        <begin position="335"/>
        <end position="346"/>
    </location>
</feature>
<keyword evidence="2" id="KW-0472">Membrane</keyword>
<feature type="compositionally biased region" description="Basic residues" evidence="1">
    <location>
        <begin position="380"/>
        <end position="396"/>
    </location>
</feature>
<accession>A0A5J4UTM9</accession>
<dbReference type="EMBL" id="SNRW01012488">
    <property type="protein sequence ID" value="KAA6373759.1"/>
    <property type="molecule type" value="Genomic_DNA"/>
</dbReference>
<evidence type="ECO:0000256" key="1">
    <source>
        <dbReference type="SAM" id="MobiDB-lite"/>
    </source>
</evidence>
<feature type="region of interest" description="Disordered" evidence="1">
    <location>
        <begin position="315"/>
        <end position="351"/>
    </location>
</feature>
<sequence>SNSNSYKRNDIVSETCEWTTSAVRIEDSIAWFDSTSFTNLENGALSIGAGGKITLTNSAQLYGNKPSGITGNQQNSRRNVICDGTESNKAQLRADNISFLVDESGTQSINKWILVQKDTCELFGSIQNTIHPLFAPIITELKAEQIKEGNGGISIQLKGISLIGCGMIWIQVSENPSSTVNAEENSIIYRVEKIATQWDNDLHITAIVPEDTEVVQKGKQLQIRVLVGLYEETAIQALNEYDEIFEAVDIVLSELTDQQPEIQVDQPDVKSSGTSLKIILIIVGSVLAVIIIVVISICVFFCYWRSHKKVKQNEQEAAQSSKGIDAPTQVTTEHAHKKHHHNHAKKQQVQTVEPQYQLKPVELQQQPKTVDLQEQPQALHTHHRHHHKKDKHKNKQDKKVEMIESNSW</sequence>
<reference evidence="3 4" key="1">
    <citation type="submission" date="2019-03" db="EMBL/GenBank/DDBJ databases">
        <title>Single cell metagenomics reveals metabolic interactions within the superorganism composed of flagellate Streblomastix strix and complex community of Bacteroidetes bacteria on its surface.</title>
        <authorList>
            <person name="Treitli S.C."/>
            <person name="Kolisko M."/>
            <person name="Husnik F."/>
            <person name="Keeling P."/>
            <person name="Hampl V."/>
        </authorList>
    </citation>
    <scope>NUCLEOTIDE SEQUENCE [LARGE SCALE GENOMIC DNA]</scope>
    <source>
        <strain evidence="3">ST1C</strain>
    </source>
</reference>
<organism evidence="3 4">
    <name type="scientific">Streblomastix strix</name>
    <dbReference type="NCBI Taxonomy" id="222440"/>
    <lineage>
        <taxon>Eukaryota</taxon>
        <taxon>Metamonada</taxon>
        <taxon>Preaxostyla</taxon>
        <taxon>Oxymonadida</taxon>
        <taxon>Streblomastigidae</taxon>
        <taxon>Streblomastix</taxon>
    </lineage>
</organism>
<keyword evidence="2" id="KW-1133">Transmembrane helix</keyword>
<comment type="caution">
    <text evidence="3">The sequence shown here is derived from an EMBL/GenBank/DDBJ whole genome shotgun (WGS) entry which is preliminary data.</text>
</comment>
<feature type="compositionally biased region" description="Polar residues" evidence="1">
    <location>
        <begin position="364"/>
        <end position="378"/>
    </location>
</feature>
<name>A0A5J4UTM9_9EUKA</name>
<feature type="compositionally biased region" description="Polar residues" evidence="1">
    <location>
        <begin position="315"/>
        <end position="332"/>
    </location>
</feature>
<evidence type="ECO:0000256" key="2">
    <source>
        <dbReference type="SAM" id="Phobius"/>
    </source>
</evidence>
<dbReference type="Proteomes" id="UP000324800">
    <property type="component" value="Unassembled WGS sequence"/>
</dbReference>
<gene>
    <name evidence="3" type="ORF">EZS28_030715</name>
</gene>
<feature type="transmembrane region" description="Helical" evidence="2">
    <location>
        <begin position="278"/>
        <end position="304"/>
    </location>
</feature>
<evidence type="ECO:0000313" key="3">
    <source>
        <dbReference type="EMBL" id="KAA6373759.1"/>
    </source>
</evidence>
<proteinExistence type="predicted"/>
<dbReference type="AlphaFoldDB" id="A0A5J4UTM9"/>
<feature type="non-terminal residue" evidence="3">
    <location>
        <position position="1"/>
    </location>
</feature>
<feature type="region of interest" description="Disordered" evidence="1">
    <location>
        <begin position="364"/>
        <end position="408"/>
    </location>
</feature>
<protein>
    <submittedName>
        <fullName evidence="3">Uncharacterized protein</fullName>
    </submittedName>
</protein>